<evidence type="ECO:0000256" key="6">
    <source>
        <dbReference type="SAM" id="Phobius"/>
    </source>
</evidence>
<reference evidence="7 8" key="1">
    <citation type="submission" date="2015-01" db="EMBL/GenBank/DDBJ databases">
        <title>The Genome Sequence of Exophiala oligosperma CBS72588.</title>
        <authorList>
            <consortium name="The Broad Institute Genomics Platform"/>
            <person name="Cuomo C."/>
            <person name="de Hoog S."/>
            <person name="Gorbushina A."/>
            <person name="Stielow B."/>
            <person name="Teixiera M."/>
            <person name="Abouelleil A."/>
            <person name="Chapman S.B."/>
            <person name="Priest M."/>
            <person name="Young S.K."/>
            <person name="Wortman J."/>
            <person name="Nusbaum C."/>
            <person name="Birren B."/>
        </authorList>
    </citation>
    <scope>NUCLEOTIDE SEQUENCE [LARGE SCALE GENOMIC DNA]</scope>
    <source>
        <strain evidence="7 8">CBS 72588</strain>
    </source>
</reference>
<feature type="region of interest" description="Disordered" evidence="5">
    <location>
        <begin position="517"/>
        <end position="549"/>
    </location>
</feature>
<feature type="region of interest" description="Disordered" evidence="5">
    <location>
        <begin position="10"/>
        <end position="72"/>
    </location>
</feature>
<dbReference type="FunFam" id="1.20.1250.20:FF:000381">
    <property type="entry name" value="Siderophore iron transporter mirB"/>
    <property type="match status" value="1"/>
</dbReference>
<dbReference type="InterPro" id="IPR036259">
    <property type="entry name" value="MFS_trans_sf"/>
</dbReference>
<dbReference type="PANTHER" id="PTHR23501">
    <property type="entry name" value="MAJOR FACILITATOR SUPERFAMILY"/>
    <property type="match status" value="1"/>
</dbReference>
<gene>
    <name evidence="7" type="ORF">PV06_10189</name>
</gene>
<evidence type="ECO:0000256" key="4">
    <source>
        <dbReference type="ARBA" id="ARBA00023136"/>
    </source>
</evidence>
<dbReference type="GO" id="GO:0022857">
    <property type="term" value="F:transmembrane transporter activity"/>
    <property type="evidence" value="ECO:0007669"/>
    <property type="project" value="InterPro"/>
</dbReference>
<feature type="transmembrane region" description="Helical" evidence="6">
    <location>
        <begin position="219"/>
        <end position="237"/>
    </location>
</feature>
<evidence type="ECO:0000256" key="1">
    <source>
        <dbReference type="ARBA" id="ARBA00004141"/>
    </source>
</evidence>
<keyword evidence="4 6" id="KW-0472">Membrane</keyword>
<feature type="transmembrane region" description="Helical" evidence="6">
    <location>
        <begin position="89"/>
        <end position="111"/>
    </location>
</feature>
<keyword evidence="8" id="KW-1185">Reference proteome</keyword>
<dbReference type="SUPFAM" id="SSF103473">
    <property type="entry name" value="MFS general substrate transporter"/>
    <property type="match status" value="1"/>
</dbReference>
<evidence type="ECO:0000256" key="2">
    <source>
        <dbReference type="ARBA" id="ARBA00022692"/>
    </source>
</evidence>
<dbReference type="HOGENOM" id="CLU_416797_0_0_1"/>
<feature type="compositionally biased region" description="Basic residues" evidence="5">
    <location>
        <begin position="517"/>
        <end position="533"/>
    </location>
</feature>
<dbReference type="AlphaFoldDB" id="A0A0D2AB37"/>
<dbReference type="OrthoDB" id="4078873at2759"/>
<comment type="subcellular location">
    <subcellularLocation>
        <location evidence="1">Membrane</location>
        <topology evidence="1">Multi-pass membrane protein</topology>
    </subcellularLocation>
</comment>
<evidence type="ECO:0000256" key="3">
    <source>
        <dbReference type="ARBA" id="ARBA00022989"/>
    </source>
</evidence>
<name>A0A0D2AB37_9EURO</name>
<evidence type="ECO:0008006" key="9">
    <source>
        <dbReference type="Google" id="ProtNLM"/>
    </source>
</evidence>
<dbReference type="Proteomes" id="UP000053342">
    <property type="component" value="Unassembled WGS sequence"/>
</dbReference>
<dbReference type="RefSeq" id="XP_016257757.1">
    <property type="nucleotide sequence ID" value="XM_016411716.1"/>
</dbReference>
<proteinExistence type="predicted"/>
<evidence type="ECO:0000313" key="7">
    <source>
        <dbReference type="EMBL" id="KIW37541.1"/>
    </source>
</evidence>
<dbReference type="GO" id="GO:0005886">
    <property type="term" value="C:plasma membrane"/>
    <property type="evidence" value="ECO:0007669"/>
    <property type="project" value="TreeGrafter"/>
</dbReference>
<evidence type="ECO:0000313" key="8">
    <source>
        <dbReference type="Proteomes" id="UP000053342"/>
    </source>
</evidence>
<dbReference type="InterPro" id="IPR011701">
    <property type="entry name" value="MFS"/>
</dbReference>
<feature type="transmembrane region" description="Helical" evidence="6">
    <location>
        <begin position="163"/>
        <end position="180"/>
    </location>
</feature>
<dbReference type="VEuPathDB" id="FungiDB:PV06_10189"/>
<feature type="transmembrane region" description="Helical" evidence="6">
    <location>
        <begin position="131"/>
        <end position="151"/>
    </location>
</feature>
<dbReference type="EMBL" id="KN847343">
    <property type="protein sequence ID" value="KIW37541.1"/>
    <property type="molecule type" value="Genomic_DNA"/>
</dbReference>
<dbReference type="Gene3D" id="1.20.1250.20">
    <property type="entry name" value="MFS general substrate transporter like domains"/>
    <property type="match status" value="1"/>
</dbReference>
<organism evidence="7 8">
    <name type="scientific">Exophiala oligosperma</name>
    <dbReference type="NCBI Taxonomy" id="215243"/>
    <lineage>
        <taxon>Eukaryota</taxon>
        <taxon>Fungi</taxon>
        <taxon>Dikarya</taxon>
        <taxon>Ascomycota</taxon>
        <taxon>Pezizomycotina</taxon>
        <taxon>Eurotiomycetes</taxon>
        <taxon>Chaetothyriomycetidae</taxon>
        <taxon>Chaetothyriales</taxon>
        <taxon>Herpotrichiellaceae</taxon>
        <taxon>Exophiala</taxon>
    </lineage>
</organism>
<dbReference type="PANTHER" id="PTHR23501:SF50">
    <property type="entry name" value="MFS SIDEROCHROME IRON TRANSPORTER MIRB (AFU_ORTHOLOGUE AFUA_3G03640)-RELATED"/>
    <property type="match status" value="1"/>
</dbReference>
<evidence type="ECO:0000256" key="5">
    <source>
        <dbReference type="SAM" id="MobiDB-lite"/>
    </source>
</evidence>
<keyword evidence="2 6" id="KW-0812">Transmembrane</keyword>
<sequence length="658" mass="73263">MAILDKVRHIFGDEKSSDNNTQSPRLPPPSAHSTEDPSATTFNVAHPVDNKEAETGSSDAVTHVKSHEDTTPTEDAQLGVKKIEAVTLAWSKTALASILILIWLLTLVNNFKSTIVLSLTPFATSDWQSHSLLTVIGIVSNAMTAAVYIPMAKMLDVWGRAEGFLLMLGFCLLGLILMAASENLSTYCAAQVFYSVGFGGLSYSWDVLAADVTNLRNRGLAFAFTSSPAVITAFAGSKAAEAFYNNVSWQWGIGCWAIVFPCVGLPLYFVLRQNLRRAEKKGIIVREKSGRTWSQQIVYIVKEFDCEFLALLTLPCLFFFSGGHVVDTLFQQKHSTGCDLVRRRPDGVPVAIHAGHEGPARLEDRLHHRHDRGRVRGAGPVRAVPGLRGAHAVPQVSLPPGPERAGGVPARHDVPDLVLLLRELPLVLPHGGVQPQPGRGGLRGQHVQRRVVPLPLRHGLPHPRHGPVQVDPLGLRAAVHLRRRPHDPLPPAQRLHRVHRHVRDLLLGGRLRLHPLRAAGRPRQRRPPVRRRRPVDALRQRHHRRRHRGRHLGRHLDEHVRKGPRAEPARVRPAGRRFHLRQPDGPALVPGRESREAGHPEILRLRPGTHAGCILRHHGPGLRVGGYDKERERQEHVADKGQRVVRLGKLFWRRHHLD</sequence>
<keyword evidence="3 6" id="KW-1133">Transmembrane helix</keyword>
<dbReference type="Pfam" id="PF07690">
    <property type="entry name" value="MFS_1"/>
    <property type="match status" value="1"/>
</dbReference>
<dbReference type="GeneID" id="27362263"/>
<feature type="transmembrane region" description="Helical" evidence="6">
    <location>
        <begin position="249"/>
        <end position="271"/>
    </location>
</feature>
<feature type="transmembrane region" description="Helical" evidence="6">
    <location>
        <begin position="192"/>
        <end position="212"/>
    </location>
</feature>
<feature type="compositionally biased region" description="Basic residues" evidence="5">
    <location>
        <begin position="540"/>
        <end position="549"/>
    </location>
</feature>
<accession>A0A0D2AB37</accession>
<protein>
    <recommendedName>
        <fullName evidence="9">Major facilitator superfamily (MFS) profile domain-containing protein</fullName>
    </recommendedName>
</protein>